<dbReference type="VEuPathDB" id="FungiDB:CC77DRAFT_1003543"/>
<name>A0A177D2E4_ALTAL</name>
<evidence type="ECO:0000256" key="3">
    <source>
        <dbReference type="ARBA" id="ARBA00023002"/>
    </source>
</evidence>
<dbReference type="AlphaFoldDB" id="A0A177D2E4"/>
<evidence type="ECO:0000256" key="1">
    <source>
        <dbReference type="ARBA" id="ARBA00005725"/>
    </source>
</evidence>
<dbReference type="Proteomes" id="UP000077248">
    <property type="component" value="Unassembled WGS sequence"/>
</dbReference>
<evidence type="ECO:0000313" key="5">
    <source>
        <dbReference type="EMBL" id="OAG13340.1"/>
    </source>
</evidence>
<organism evidence="5 6">
    <name type="scientific">Alternaria alternata</name>
    <name type="common">Alternaria rot fungus</name>
    <name type="synonym">Torula alternata</name>
    <dbReference type="NCBI Taxonomy" id="5599"/>
    <lineage>
        <taxon>Eukaryota</taxon>
        <taxon>Fungi</taxon>
        <taxon>Dikarya</taxon>
        <taxon>Ascomycota</taxon>
        <taxon>Pezizomycotina</taxon>
        <taxon>Dothideomycetes</taxon>
        <taxon>Pleosporomycetidae</taxon>
        <taxon>Pleosporales</taxon>
        <taxon>Pleosporineae</taxon>
        <taxon>Pleosporaceae</taxon>
        <taxon>Alternaria</taxon>
        <taxon>Alternaria sect. Alternaria</taxon>
        <taxon>Alternaria alternata complex</taxon>
    </lineage>
</organism>
<dbReference type="OMA" id="GIDTCIS"/>
<dbReference type="EMBL" id="KV441514">
    <property type="protein sequence ID" value="OAG13340.1"/>
    <property type="molecule type" value="Genomic_DNA"/>
</dbReference>
<evidence type="ECO:0000313" key="6">
    <source>
        <dbReference type="Proteomes" id="UP000077248"/>
    </source>
</evidence>
<sequence>MSDNIMSKQVAIAGGSGNVAQEVIDAILSRGSYKVVVLSRRDAVNSETTHVEWRKVNYHSHASLVTSLDGIDTLLSFVATADMEAAFELQKVLIHAAIEAGVRRFAPSEWSSRSESGIAHYAYKDETRKYLEAINKEKDQIEYCLFQPGFFTEYFAVPNATASHLQSFKMFADFEYRRAIIMEGSEGSPLTLTTVGDMAKVVALALDYSGRWPTTGGIRGTQTTISGFLSLAEGIRGPFQIERLVPEDVHKGELKASWYPIIEHKALPDEYRELFSKNVTMEYVKSLAAGGWSTSDEWNRLLPDYKFISAEEYLSKVWKAT</sequence>
<dbReference type="SUPFAM" id="SSF51735">
    <property type="entry name" value="NAD(P)-binding Rossmann-fold domains"/>
    <property type="match status" value="1"/>
</dbReference>
<accession>A0A177D2E4</accession>
<keyword evidence="2" id="KW-0521">NADP</keyword>
<feature type="domain" description="NmrA-like" evidence="4">
    <location>
        <begin position="6"/>
        <end position="227"/>
    </location>
</feature>
<keyword evidence="3" id="KW-0560">Oxidoreductase</keyword>
<comment type="similarity">
    <text evidence="1">Belongs to the NmrA-type oxidoreductase family. Isoflavone reductase subfamily.</text>
</comment>
<evidence type="ECO:0000259" key="4">
    <source>
        <dbReference type="Pfam" id="PF05368"/>
    </source>
</evidence>
<gene>
    <name evidence="5" type="ORF">CC77DRAFT_1003543</name>
</gene>
<dbReference type="GeneID" id="29108806"/>
<evidence type="ECO:0000256" key="2">
    <source>
        <dbReference type="ARBA" id="ARBA00022857"/>
    </source>
</evidence>
<protein>
    <submittedName>
        <fullName evidence="5">NmrA-like family protein</fullName>
    </submittedName>
</protein>
<dbReference type="RefSeq" id="XP_018378761.1">
    <property type="nucleotide sequence ID" value="XM_018523212.1"/>
</dbReference>
<dbReference type="Pfam" id="PF05368">
    <property type="entry name" value="NmrA"/>
    <property type="match status" value="1"/>
</dbReference>
<dbReference type="InterPro" id="IPR008030">
    <property type="entry name" value="NmrA-like"/>
</dbReference>
<dbReference type="PANTHER" id="PTHR47706">
    <property type="entry name" value="NMRA-LIKE FAMILY PROTEIN"/>
    <property type="match status" value="1"/>
</dbReference>
<keyword evidence="6" id="KW-1185">Reference proteome</keyword>
<dbReference type="Gene3D" id="3.40.50.720">
    <property type="entry name" value="NAD(P)-binding Rossmann-like Domain"/>
    <property type="match status" value="1"/>
</dbReference>
<dbReference type="PANTHER" id="PTHR47706:SF4">
    <property type="entry name" value="NMRA-LIKE DOMAIN-CONTAINING PROTEIN"/>
    <property type="match status" value="1"/>
</dbReference>
<dbReference type="InterPro" id="IPR036291">
    <property type="entry name" value="NAD(P)-bd_dom_sf"/>
</dbReference>
<reference evidence="5 6" key="1">
    <citation type="submission" date="2016-05" db="EMBL/GenBank/DDBJ databases">
        <title>Comparative analysis of secretome profiles of manganese(II)-oxidizing ascomycete fungi.</title>
        <authorList>
            <consortium name="DOE Joint Genome Institute"/>
            <person name="Zeiner C.A."/>
            <person name="Purvine S.O."/>
            <person name="Zink E.M."/>
            <person name="Wu S."/>
            <person name="Pasa-Tolic L."/>
            <person name="Chaput D.L."/>
            <person name="Haridas S."/>
            <person name="Grigoriev I.V."/>
            <person name="Santelli C.M."/>
            <person name="Hansel C.M."/>
        </authorList>
    </citation>
    <scope>NUCLEOTIDE SEQUENCE [LARGE SCALE GENOMIC DNA]</scope>
    <source>
        <strain evidence="5 6">SRC1lrK2f</strain>
    </source>
</reference>
<dbReference type="GO" id="GO:0016491">
    <property type="term" value="F:oxidoreductase activity"/>
    <property type="evidence" value="ECO:0007669"/>
    <property type="project" value="UniProtKB-KW"/>
</dbReference>
<dbReference type="InterPro" id="IPR051609">
    <property type="entry name" value="NmrA/Isoflavone_reductase-like"/>
</dbReference>
<dbReference type="KEGG" id="aalt:CC77DRAFT_1003543"/>
<proteinExistence type="inferred from homology"/>